<dbReference type="Pfam" id="PF14657">
    <property type="entry name" value="Arm-DNA-bind_4"/>
    <property type="match status" value="1"/>
</dbReference>
<organism evidence="2 3">
    <name type="scientific">Ructibacterium gallinarum</name>
    <dbReference type="NCBI Taxonomy" id="2779355"/>
    <lineage>
        <taxon>Bacteria</taxon>
        <taxon>Bacillati</taxon>
        <taxon>Bacillota</taxon>
        <taxon>Clostridia</taxon>
        <taxon>Eubacteriales</taxon>
        <taxon>Oscillospiraceae</taxon>
        <taxon>Ructibacterium</taxon>
    </lineage>
</organism>
<dbReference type="InterPro" id="IPR028259">
    <property type="entry name" value="AP2-like_int_N"/>
</dbReference>
<feature type="domain" description="AP2-like integrase N-terminal" evidence="1">
    <location>
        <begin position="11"/>
        <end position="46"/>
    </location>
</feature>
<gene>
    <name evidence="2" type="ORF">INF28_01030</name>
</gene>
<dbReference type="RefSeq" id="WP_226391603.1">
    <property type="nucleotide sequence ID" value="NZ_JADCKB010000001.1"/>
</dbReference>
<evidence type="ECO:0000313" key="2">
    <source>
        <dbReference type="EMBL" id="MBE5039052.1"/>
    </source>
</evidence>
<protein>
    <recommendedName>
        <fullName evidence="1">AP2-like integrase N-terminal domain-containing protein</fullName>
    </recommendedName>
</protein>
<name>A0A9D5LY69_9FIRM</name>
<proteinExistence type="predicted"/>
<comment type="caution">
    <text evidence="2">The sequence shown here is derived from an EMBL/GenBank/DDBJ whole genome shotgun (WGS) entry which is preliminary data.</text>
</comment>
<evidence type="ECO:0000259" key="1">
    <source>
        <dbReference type="Pfam" id="PF14657"/>
    </source>
</evidence>
<sequence length="50" mass="5539">MIGSVRKKGATWSYRIDLGVINQIECSGYKTKKEATTAMHEAIYNYTGGP</sequence>
<keyword evidence="3" id="KW-1185">Reference proteome</keyword>
<reference evidence="2" key="1">
    <citation type="submission" date="2020-10" db="EMBL/GenBank/DDBJ databases">
        <title>ChiBAC.</title>
        <authorList>
            <person name="Zenner C."/>
            <person name="Hitch T.C.A."/>
            <person name="Clavel T."/>
        </authorList>
    </citation>
    <scope>NUCLEOTIDE SEQUENCE</scope>
    <source>
        <strain evidence="2">DSM 107454</strain>
    </source>
</reference>
<evidence type="ECO:0000313" key="3">
    <source>
        <dbReference type="Proteomes" id="UP000806542"/>
    </source>
</evidence>
<accession>A0A9D5LY69</accession>
<dbReference type="Proteomes" id="UP000806542">
    <property type="component" value="Unassembled WGS sequence"/>
</dbReference>
<dbReference type="AlphaFoldDB" id="A0A9D5LY69"/>
<dbReference type="EMBL" id="JADCKB010000001">
    <property type="protein sequence ID" value="MBE5039052.1"/>
    <property type="molecule type" value="Genomic_DNA"/>
</dbReference>